<keyword evidence="9 16" id="KW-0675">Receptor</keyword>
<keyword evidence="5 11" id="KW-0812">Transmembrane</keyword>
<dbReference type="InterPro" id="IPR000531">
    <property type="entry name" value="Beta-barrel_TonB"/>
</dbReference>
<sequence length="656" mass="72123">MRFSHASCLLLALCSAASAQTGSDREAIPVQALAPEAAAPADPGERRVHSVELDPVVVTGTRTEQPLSRSPVEVQLIGARQIANSGARDLAELLEREGGVYVSRVAGRGTSIEIQGLASDQILVLVDGRRMIGRINGAIDLSRLQLDAIERVEIVKGPSSALYGADAMGGVVNIITRRDGRPGGTLSARIDSGENRELLGNAGWTLGALRGHSNAGYFKIAPYDLDESTASTDGIEGETRFAGSEADWQFSERASLGLSGSWALDDSHRIDAGTGGRVYDTRKRVEDIRTGLAPRYDFGAGRQLALDLYYNRYFDQFLQQQRGGDGSNDLDEETLNQLGSLGAQYDHRLGAHGFSLGAETSLEQLDADRLAQKGERDRQSLYLQDDWRYSETLRLVPGLRYDRDSQFGSQLSPKLALRWDFASDWFLRAGYGRGYRAPDFKQLLLRFSNAAVGYRVDGNPDLQPERSSGYNLGLTWLPSARLNLSLSAYHNRVSDLIDVVQTESGPPIVFSYVNVARATLNGLDLQGRWRPWQPLELQLGYGYLRSRDEDSGEALSGRARHRANAALRYERASSAWQLRGVWIGKRVFGVELDTGGAPTGAGVASDYALFDARAELKAWEHWRLAVGVENLLDEGDVRFLPIAPRNAYLELRWSFE</sequence>
<organism evidence="16 17">
    <name type="scientific">Stagnimonas aquatica</name>
    <dbReference type="NCBI Taxonomy" id="2689987"/>
    <lineage>
        <taxon>Bacteria</taxon>
        <taxon>Pseudomonadati</taxon>
        <taxon>Pseudomonadota</taxon>
        <taxon>Gammaproteobacteria</taxon>
        <taxon>Nevskiales</taxon>
        <taxon>Nevskiaceae</taxon>
        <taxon>Stagnimonas</taxon>
    </lineage>
</organism>
<dbReference type="EMBL" id="RJVO01000005">
    <property type="protein sequence ID" value="ROH89126.1"/>
    <property type="molecule type" value="Genomic_DNA"/>
</dbReference>
<dbReference type="GO" id="GO:0015344">
    <property type="term" value="F:siderophore uptake transmembrane transporter activity"/>
    <property type="evidence" value="ECO:0007669"/>
    <property type="project" value="TreeGrafter"/>
</dbReference>
<comment type="subcellular location">
    <subcellularLocation>
        <location evidence="1 11">Cell outer membrane</location>
        <topology evidence="1 11">Multi-pass membrane protein</topology>
    </subcellularLocation>
</comment>
<comment type="similarity">
    <text evidence="2">Belongs to the TonB-dependent receptor family. Hemoglobin/haptoglobin binding protein subfamily.</text>
</comment>
<dbReference type="GO" id="GO:0044718">
    <property type="term" value="P:siderophore transmembrane transport"/>
    <property type="evidence" value="ECO:0007669"/>
    <property type="project" value="TreeGrafter"/>
</dbReference>
<evidence type="ECO:0000256" key="11">
    <source>
        <dbReference type="PROSITE-ProRule" id="PRU01360"/>
    </source>
</evidence>
<keyword evidence="7 12" id="KW-0798">TonB box</keyword>
<feature type="domain" description="TonB-dependent receptor plug" evidence="15">
    <location>
        <begin position="67"/>
        <end position="171"/>
    </location>
</feature>
<gene>
    <name evidence="16" type="ORF">ED208_12010</name>
</gene>
<evidence type="ECO:0000256" key="3">
    <source>
        <dbReference type="ARBA" id="ARBA00022448"/>
    </source>
</evidence>
<dbReference type="InParanoid" id="A0A3N0V8J6"/>
<dbReference type="Pfam" id="PF07715">
    <property type="entry name" value="Plug"/>
    <property type="match status" value="1"/>
</dbReference>
<feature type="chain" id="PRO_5018131725" evidence="13">
    <location>
        <begin position="20"/>
        <end position="656"/>
    </location>
</feature>
<dbReference type="Pfam" id="PF00593">
    <property type="entry name" value="TonB_dep_Rec_b-barrel"/>
    <property type="match status" value="1"/>
</dbReference>
<evidence type="ECO:0000256" key="4">
    <source>
        <dbReference type="ARBA" id="ARBA00022452"/>
    </source>
</evidence>
<keyword evidence="10 11" id="KW-0998">Cell outer membrane</keyword>
<name>A0A3N0V8J6_9GAMM</name>
<dbReference type="GO" id="GO:0009279">
    <property type="term" value="C:cell outer membrane"/>
    <property type="evidence" value="ECO:0007669"/>
    <property type="project" value="UniProtKB-SubCell"/>
</dbReference>
<dbReference type="InterPro" id="IPR039426">
    <property type="entry name" value="TonB-dep_rcpt-like"/>
</dbReference>
<evidence type="ECO:0000256" key="5">
    <source>
        <dbReference type="ARBA" id="ARBA00022692"/>
    </source>
</evidence>
<evidence type="ECO:0000259" key="15">
    <source>
        <dbReference type="Pfam" id="PF07715"/>
    </source>
</evidence>
<keyword evidence="4 11" id="KW-1134">Transmembrane beta strand</keyword>
<evidence type="ECO:0000256" key="10">
    <source>
        <dbReference type="ARBA" id="ARBA00023237"/>
    </source>
</evidence>
<evidence type="ECO:0000256" key="7">
    <source>
        <dbReference type="ARBA" id="ARBA00023077"/>
    </source>
</evidence>
<dbReference type="FunCoup" id="A0A3N0V8J6">
    <property type="interactions" value="122"/>
</dbReference>
<evidence type="ECO:0000256" key="8">
    <source>
        <dbReference type="ARBA" id="ARBA00023136"/>
    </source>
</evidence>
<evidence type="ECO:0000313" key="17">
    <source>
        <dbReference type="Proteomes" id="UP000282106"/>
    </source>
</evidence>
<dbReference type="InterPro" id="IPR036942">
    <property type="entry name" value="Beta-barrel_TonB_sf"/>
</dbReference>
<dbReference type="SUPFAM" id="SSF56935">
    <property type="entry name" value="Porins"/>
    <property type="match status" value="1"/>
</dbReference>
<evidence type="ECO:0000313" key="16">
    <source>
        <dbReference type="EMBL" id="ROH89126.1"/>
    </source>
</evidence>
<feature type="domain" description="TonB-dependent receptor-like beta-barrel" evidence="14">
    <location>
        <begin position="203"/>
        <end position="631"/>
    </location>
</feature>
<dbReference type="AlphaFoldDB" id="A0A3N0V8J6"/>
<dbReference type="InterPro" id="IPR012910">
    <property type="entry name" value="Plug_dom"/>
</dbReference>
<dbReference type="PANTHER" id="PTHR30069">
    <property type="entry name" value="TONB-DEPENDENT OUTER MEMBRANE RECEPTOR"/>
    <property type="match status" value="1"/>
</dbReference>
<evidence type="ECO:0000256" key="1">
    <source>
        <dbReference type="ARBA" id="ARBA00004571"/>
    </source>
</evidence>
<dbReference type="PANTHER" id="PTHR30069:SF29">
    <property type="entry name" value="HEMOGLOBIN AND HEMOGLOBIN-HAPTOGLOBIN-BINDING PROTEIN 1-RELATED"/>
    <property type="match status" value="1"/>
</dbReference>
<evidence type="ECO:0000256" key="13">
    <source>
        <dbReference type="SAM" id="SignalP"/>
    </source>
</evidence>
<feature type="signal peptide" evidence="13">
    <location>
        <begin position="1"/>
        <end position="19"/>
    </location>
</feature>
<reference evidence="16 17" key="1">
    <citation type="submission" date="2018-10" db="EMBL/GenBank/DDBJ databases">
        <authorList>
            <person name="Chen W.-M."/>
        </authorList>
    </citation>
    <scope>NUCLEOTIDE SEQUENCE [LARGE SCALE GENOMIC DNA]</scope>
    <source>
        <strain evidence="16 17">THS-13</strain>
    </source>
</reference>
<keyword evidence="17" id="KW-1185">Reference proteome</keyword>
<dbReference type="Gene3D" id="2.170.130.10">
    <property type="entry name" value="TonB-dependent receptor, plug domain"/>
    <property type="match status" value="1"/>
</dbReference>
<comment type="caution">
    <text evidence="16">The sequence shown here is derived from an EMBL/GenBank/DDBJ whole genome shotgun (WGS) entry which is preliminary data.</text>
</comment>
<dbReference type="Proteomes" id="UP000282106">
    <property type="component" value="Unassembled WGS sequence"/>
</dbReference>
<evidence type="ECO:0000256" key="9">
    <source>
        <dbReference type="ARBA" id="ARBA00023170"/>
    </source>
</evidence>
<evidence type="ECO:0000256" key="12">
    <source>
        <dbReference type="RuleBase" id="RU003357"/>
    </source>
</evidence>
<evidence type="ECO:0000259" key="14">
    <source>
        <dbReference type="Pfam" id="PF00593"/>
    </source>
</evidence>
<dbReference type="PROSITE" id="PS52016">
    <property type="entry name" value="TONB_DEPENDENT_REC_3"/>
    <property type="match status" value="1"/>
</dbReference>
<proteinExistence type="inferred from homology"/>
<dbReference type="Gene3D" id="2.40.170.20">
    <property type="entry name" value="TonB-dependent receptor, beta-barrel domain"/>
    <property type="match status" value="1"/>
</dbReference>
<keyword evidence="3 11" id="KW-0813">Transport</keyword>
<keyword evidence="8 11" id="KW-0472">Membrane</keyword>
<protein>
    <submittedName>
        <fullName evidence="16">TonB-dependent receptor</fullName>
    </submittedName>
</protein>
<dbReference type="InterPro" id="IPR037066">
    <property type="entry name" value="Plug_dom_sf"/>
</dbReference>
<evidence type="ECO:0000256" key="6">
    <source>
        <dbReference type="ARBA" id="ARBA00022729"/>
    </source>
</evidence>
<accession>A0A3N0V8J6</accession>
<dbReference type="CDD" id="cd01347">
    <property type="entry name" value="ligand_gated_channel"/>
    <property type="match status" value="1"/>
</dbReference>
<evidence type="ECO:0000256" key="2">
    <source>
        <dbReference type="ARBA" id="ARBA00008143"/>
    </source>
</evidence>
<dbReference type="RefSeq" id="WP_123212148.1">
    <property type="nucleotide sequence ID" value="NZ_RJVO01000005.1"/>
</dbReference>
<keyword evidence="6 13" id="KW-0732">Signal</keyword>